<gene>
    <name evidence="1" type="ORF">JCM16418_5115</name>
</gene>
<reference evidence="1 2" key="1">
    <citation type="journal article" date="2014" name="Genome Announc.">
        <title>Draft Genome Sequence of Paenibacillus pini JCM 16418T, Isolated from the Rhizosphere of Pine Tree.</title>
        <authorList>
            <person name="Yuki M."/>
            <person name="Oshima K."/>
            <person name="Suda W."/>
            <person name="Oshida Y."/>
            <person name="Kitamura K."/>
            <person name="Iida Y."/>
            <person name="Hattori M."/>
            <person name="Ohkuma M."/>
        </authorList>
    </citation>
    <scope>NUCLEOTIDE SEQUENCE [LARGE SCALE GENOMIC DNA]</scope>
    <source>
        <strain evidence="1 2">JCM 16418</strain>
    </source>
</reference>
<comment type="caution">
    <text evidence="1">The sequence shown here is derived from an EMBL/GenBank/DDBJ whole genome shotgun (WGS) entry which is preliminary data.</text>
</comment>
<dbReference type="STRING" id="1236976.JCM16418_5115"/>
<proteinExistence type="predicted"/>
<keyword evidence="2" id="KW-1185">Reference proteome</keyword>
<name>W7Z8U0_9BACL</name>
<accession>W7Z8U0</accession>
<evidence type="ECO:0000313" key="1">
    <source>
        <dbReference type="EMBL" id="GAF10884.1"/>
    </source>
</evidence>
<dbReference type="Proteomes" id="UP000019364">
    <property type="component" value="Unassembled WGS sequence"/>
</dbReference>
<dbReference type="RefSeq" id="WP_148298906.1">
    <property type="nucleotide sequence ID" value="NZ_BAVZ01000044.1"/>
</dbReference>
<organism evidence="1 2">
    <name type="scientific">Paenibacillus pini JCM 16418</name>
    <dbReference type="NCBI Taxonomy" id="1236976"/>
    <lineage>
        <taxon>Bacteria</taxon>
        <taxon>Bacillati</taxon>
        <taxon>Bacillota</taxon>
        <taxon>Bacilli</taxon>
        <taxon>Bacillales</taxon>
        <taxon>Paenibacillaceae</taxon>
        <taxon>Paenibacillus</taxon>
    </lineage>
</organism>
<dbReference type="InterPro" id="IPR027310">
    <property type="entry name" value="Profilin_CS"/>
</dbReference>
<dbReference type="GO" id="GO:0003779">
    <property type="term" value="F:actin binding"/>
    <property type="evidence" value="ECO:0007669"/>
    <property type="project" value="InterPro"/>
</dbReference>
<evidence type="ECO:0000313" key="2">
    <source>
        <dbReference type="Proteomes" id="UP000019364"/>
    </source>
</evidence>
<dbReference type="EMBL" id="BAVZ01000044">
    <property type="protein sequence ID" value="GAF10884.1"/>
    <property type="molecule type" value="Genomic_DNA"/>
</dbReference>
<protein>
    <submittedName>
        <fullName evidence="1">Uncharacterized protein</fullName>
    </submittedName>
</protein>
<sequence>MAWHGYGDIRLISLEDGNIWTNETLAKDSTEVDLVNYIRGGEVERVELIKQNYFSISVEIK</sequence>
<dbReference type="PROSITE" id="PS00414">
    <property type="entry name" value="PROFILIN"/>
    <property type="match status" value="1"/>
</dbReference>
<dbReference type="AlphaFoldDB" id="W7Z8U0"/>